<dbReference type="PANTHER" id="PTHR43609">
    <property type="entry name" value="ACETYL-COA HYDROLASE"/>
    <property type="match status" value="1"/>
</dbReference>
<dbReference type="EMBL" id="BMIB01000003">
    <property type="protein sequence ID" value="GGH69398.1"/>
    <property type="molecule type" value="Genomic_DNA"/>
</dbReference>
<keyword evidence="7" id="KW-1185">Reference proteome</keyword>
<dbReference type="RefSeq" id="WP_188952998.1">
    <property type="nucleotide sequence ID" value="NZ_BMIB01000003.1"/>
</dbReference>
<comment type="similarity">
    <text evidence="1">Belongs to the acetyl-CoA hydrolase/transferase family.</text>
</comment>
<protein>
    <submittedName>
        <fullName evidence="6">Acetyl-CoA hydrolase</fullName>
    </submittedName>
</protein>
<dbReference type="FunFam" id="3.40.1080.20:FF:000001">
    <property type="entry name" value="Acetyl-CoA hydrolase Ach1"/>
    <property type="match status" value="1"/>
</dbReference>
<evidence type="ECO:0000259" key="5">
    <source>
        <dbReference type="Pfam" id="PF13336"/>
    </source>
</evidence>
<dbReference type="GO" id="GO:0006083">
    <property type="term" value="P:acetate metabolic process"/>
    <property type="evidence" value="ECO:0007669"/>
    <property type="project" value="InterPro"/>
</dbReference>
<feature type="binding site" evidence="3">
    <location>
        <begin position="263"/>
        <end position="267"/>
    </location>
    <ligand>
        <name>CoA</name>
        <dbReference type="ChEBI" id="CHEBI:57287"/>
    </ligand>
</feature>
<dbReference type="Gene3D" id="3.40.1080.20">
    <property type="entry name" value="Acetyl-CoA hydrolase/transferase C-terminal domain"/>
    <property type="match status" value="1"/>
</dbReference>
<comment type="caution">
    <text evidence="6">The sequence shown here is derived from an EMBL/GenBank/DDBJ whole genome shotgun (WGS) entry which is preliminary data.</text>
</comment>
<organism evidence="6 7">
    <name type="scientific">Filimonas zeae</name>
    <dbReference type="NCBI Taxonomy" id="1737353"/>
    <lineage>
        <taxon>Bacteria</taxon>
        <taxon>Pseudomonadati</taxon>
        <taxon>Bacteroidota</taxon>
        <taxon>Chitinophagia</taxon>
        <taxon>Chitinophagales</taxon>
        <taxon>Chitinophagaceae</taxon>
        <taxon>Filimonas</taxon>
    </lineage>
</organism>
<dbReference type="Pfam" id="PF02550">
    <property type="entry name" value="AcetylCoA_hydro"/>
    <property type="match status" value="1"/>
</dbReference>
<evidence type="ECO:0000313" key="6">
    <source>
        <dbReference type="EMBL" id="GGH69398.1"/>
    </source>
</evidence>
<evidence type="ECO:0000259" key="4">
    <source>
        <dbReference type="Pfam" id="PF02550"/>
    </source>
</evidence>
<feature type="binding site" evidence="3">
    <location>
        <position position="382"/>
    </location>
    <ligand>
        <name>CoA</name>
        <dbReference type="ChEBI" id="CHEBI:57287"/>
    </ligand>
</feature>
<gene>
    <name evidence="6" type="ORF">GCM10011379_26660</name>
</gene>
<evidence type="ECO:0000256" key="2">
    <source>
        <dbReference type="PIRSR" id="PIRSR617821-1"/>
    </source>
</evidence>
<dbReference type="Proteomes" id="UP000627292">
    <property type="component" value="Unassembled WGS sequence"/>
</dbReference>
<dbReference type="GO" id="GO:0003986">
    <property type="term" value="F:acetyl-CoA hydrolase activity"/>
    <property type="evidence" value="ECO:0007669"/>
    <property type="project" value="TreeGrafter"/>
</dbReference>
<dbReference type="InterPro" id="IPR003702">
    <property type="entry name" value="ActCoA_hydro_N"/>
</dbReference>
<feature type="binding site" evidence="3">
    <location>
        <position position="402"/>
    </location>
    <ligand>
        <name>CoA</name>
        <dbReference type="ChEBI" id="CHEBI:57287"/>
    </ligand>
</feature>
<dbReference type="NCBIfam" id="TIGR03458">
    <property type="entry name" value="YgfH_subfam"/>
    <property type="match status" value="1"/>
</dbReference>
<dbReference type="InterPro" id="IPR017821">
    <property type="entry name" value="Succinate_CoA_transferase"/>
</dbReference>
<name>A0A917IY74_9BACT</name>
<dbReference type="GO" id="GO:0006084">
    <property type="term" value="P:acetyl-CoA metabolic process"/>
    <property type="evidence" value="ECO:0007669"/>
    <property type="project" value="InterPro"/>
</dbReference>
<reference evidence="6" key="1">
    <citation type="journal article" date="2014" name="Int. J. Syst. Evol. Microbiol.">
        <title>Complete genome sequence of Corynebacterium casei LMG S-19264T (=DSM 44701T), isolated from a smear-ripened cheese.</title>
        <authorList>
            <consortium name="US DOE Joint Genome Institute (JGI-PGF)"/>
            <person name="Walter F."/>
            <person name="Albersmeier A."/>
            <person name="Kalinowski J."/>
            <person name="Ruckert C."/>
        </authorList>
    </citation>
    <scope>NUCLEOTIDE SEQUENCE</scope>
    <source>
        <strain evidence="6">CGMCC 1.15290</strain>
    </source>
</reference>
<dbReference type="GO" id="GO:0008775">
    <property type="term" value="F:acetate CoA-transferase activity"/>
    <property type="evidence" value="ECO:0007669"/>
    <property type="project" value="InterPro"/>
</dbReference>
<feature type="domain" description="Acetyl-CoA hydrolase/transferase C-terminal" evidence="5">
    <location>
        <begin position="320"/>
        <end position="463"/>
    </location>
</feature>
<reference evidence="6" key="2">
    <citation type="submission" date="2020-09" db="EMBL/GenBank/DDBJ databases">
        <authorList>
            <person name="Sun Q."/>
            <person name="Zhou Y."/>
        </authorList>
    </citation>
    <scope>NUCLEOTIDE SEQUENCE</scope>
    <source>
        <strain evidence="6">CGMCC 1.15290</strain>
    </source>
</reference>
<dbReference type="Gene3D" id="3.40.1080.10">
    <property type="entry name" value="Glutaconate Coenzyme A-transferase"/>
    <property type="match status" value="1"/>
</dbReference>
<proteinExistence type="inferred from homology"/>
<feature type="binding site" evidence="3">
    <location>
        <position position="378"/>
    </location>
    <ligand>
        <name>CoA</name>
        <dbReference type="ChEBI" id="CHEBI:57287"/>
    </ligand>
</feature>
<evidence type="ECO:0000256" key="1">
    <source>
        <dbReference type="ARBA" id="ARBA00009632"/>
    </source>
</evidence>
<dbReference type="InterPro" id="IPR037171">
    <property type="entry name" value="NagB/RpiA_transferase-like"/>
</dbReference>
<sequence length="504" mass="55083">MYSDRIKHPALQHKLITAQEAAGMIRNNTVVGSSGFTQSGDSKVVLPALAERATHDPLQITLITGASLGHGTDGLLANAHALHRRLPFQVDPVLRKSINKGEVLFIDQHLSETAEQLKSGHFPHMDIAILEAALIEEDGSIVPTTSVGNSAAFAQLADKIIIELNISVPLSVNGLHDIFYTGNFPNHRIIPVTRPDMRIGRTSIPVDPEKIIGIVITDIQDSAADIAAPDAATTAIAGHLLEFFNYEIKKGRLTQSLLPLQAGIGKVANSVLTGLLNSDFHDLTMYSEVLQDSTFDLIDAGKMLFASGSSITVSAPYYEKIFREIERYKKHIVLRPQDISNAAEVIRRLGVISINTALECDIYGNVNSTHIGGTHMMNGIGGSGDFARNAYLSIFVTSAAGKNNDISRIVPMVPHVDHSEHDVDVIVTENGLADLRNLAPRERAKLMIAHCAHAEYRPHLQDYFTEACQAGGQTPHLLHKVFDWHTQYKNTGSMKKEVLEPEIY</sequence>
<dbReference type="SUPFAM" id="SSF100950">
    <property type="entry name" value="NagB/RpiA/CoA transferase-like"/>
    <property type="match status" value="2"/>
</dbReference>
<dbReference type="AlphaFoldDB" id="A0A917IY74"/>
<dbReference type="InterPro" id="IPR046433">
    <property type="entry name" value="ActCoA_hydro"/>
</dbReference>
<dbReference type="Gene3D" id="3.30.750.70">
    <property type="entry name" value="4-hydroxybutyrate coenzyme like domains"/>
    <property type="match status" value="1"/>
</dbReference>
<dbReference type="PANTHER" id="PTHR43609:SF1">
    <property type="entry name" value="ACETYL-COA HYDROLASE"/>
    <property type="match status" value="1"/>
</dbReference>
<accession>A0A917IY74</accession>
<dbReference type="InterPro" id="IPR026888">
    <property type="entry name" value="AcetylCoA_hyd_C"/>
</dbReference>
<dbReference type="Pfam" id="PF13336">
    <property type="entry name" value="AcetylCoA_hyd_C"/>
    <property type="match status" value="1"/>
</dbReference>
<evidence type="ECO:0000313" key="7">
    <source>
        <dbReference type="Proteomes" id="UP000627292"/>
    </source>
</evidence>
<evidence type="ECO:0000256" key="3">
    <source>
        <dbReference type="PIRSR" id="PIRSR617821-2"/>
    </source>
</evidence>
<dbReference type="InterPro" id="IPR038460">
    <property type="entry name" value="AcetylCoA_hyd_C_sf"/>
</dbReference>
<keyword evidence="6" id="KW-0378">Hydrolase</keyword>
<feature type="active site" description="5-glutamyl coenzyme A thioester intermediate" evidence="2">
    <location>
        <position position="288"/>
    </location>
</feature>
<feature type="domain" description="Acetyl-CoA hydrolase/transferase N-terminal" evidence="4">
    <location>
        <begin position="11"/>
        <end position="215"/>
    </location>
</feature>